<evidence type="ECO:0000313" key="8">
    <source>
        <dbReference type="Proteomes" id="UP000664122"/>
    </source>
</evidence>
<feature type="transmembrane region" description="Helical" evidence="6">
    <location>
        <begin position="198"/>
        <end position="220"/>
    </location>
</feature>
<dbReference type="PANTHER" id="PTHR30213:SF0">
    <property type="entry name" value="UPF0761 MEMBRANE PROTEIN YIHY"/>
    <property type="match status" value="1"/>
</dbReference>
<keyword evidence="5 6" id="KW-0472">Membrane</keyword>
<evidence type="ECO:0000256" key="3">
    <source>
        <dbReference type="ARBA" id="ARBA00022692"/>
    </source>
</evidence>
<evidence type="ECO:0000256" key="6">
    <source>
        <dbReference type="SAM" id="Phobius"/>
    </source>
</evidence>
<dbReference type="AlphaFoldDB" id="A0A939JSG3"/>
<evidence type="ECO:0000256" key="1">
    <source>
        <dbReference type="ARBA" id="ARBA00004651"/>
    </source>
</evidence>
<sequence>MTQAATAESPETRIGGLGLDADTPTAIPATGWKHILIRVFGEISEDRVMLVAAGVTYYLLLAMVPAMAAMVSVYGLFADPVTVSDHVATLSTFLPGGALQIVNEQLKRLASAADSTLGLSLVVSLAVSLWSANAGVKALFEAMNVAYEQRETRSFVKLTLTSLAFTLCLLVAALMLIALMVVLPIVLDRIGLKQGAEWAISAGSILAVLIAVSLGVSALYRWGPCRANAQWAWITPGSILAVVVIAAVSVLFSWYTANFGSYDATYGSLGALIGMMTWIWLTMIVLIVGGELNSEMEHQTARDTTTGPARPMGERGATMADTIAEGETIGKRVYAVENPSLQRELEALLDGFQQRRHERARRREWIAAAVPAALALIAVIGLSR</sequence>
<feature type="transmembrane region" description="Helical" evidence="6">
    <location>
        <begin position="232"/>
        <end position="257"/>
    </location>
</feature>
<dbReference type="RefSeq" id="WP_207255700.1">
    <property type="nucleotide sequence ID" value="NZ_JAFMPP010000001.1"/>
</dbReference>
<accession>A0A939JSG3</accession>
<dbReference type="NCBIfam" id="TIGR00765">
    <property type="entry name" value="yihY_not_rbn"/>
    <property type="match status" value="1"/>
</dbReference>
<feature type="transmembrane region" description="Helical" evidence="6">
    <location>
        <begin position="160"/>
        <end position="186"/>
    </location>
</feature>
<dbReference type="Proteomes" id="UP000664122">
    <property type="component" value="Unassembled WGS sequence"/>
</dbReference>
<reference evidence="7" key="1">
    <citation type="submission" date="2021-03" db="EMBL/GenBank/DDBJ databases">
        <title>Whole genome sequence of Jiella sp. CQZ9-1.</title>
        <authorList>
            <person name="Tuo L."/>
        </authorList>
    </citation>
    <scope>NUCLEOTIDE SEQUENCE</scope>
    <source>
        <strain evidence="7">CQZ9-1</strain>
    </source>
</reference>
<feature type="transmembrane region" description="Helical" evidence="6">
    <location>
        <begin position="117"/>
        <end position="140"/>
    </location>
</feature>
<keyword evidence="8" id="KW-1185">Reference proteome</keyword>
<keyword evidence="4 6" id="KW-1133">Transmembrane helix</keyword>
<gene>
    <name evidence="7" type="ORF">J1C48_00575</name>
</gene>
<feature type="transmembrane region" description="Helical" evidence="6">
    <location>
        <begin position="365"/>
        <end position="383"/>
    </location>
</feature>
<keyword evidence="2" id="KW-1003">Cell membrane</keyword>
<evidence type="ECO:0000256" key="4">
    <source>
        <dbReference type="ARBA" id="ARBA00022989"/>
    </source>
</evidence>
<proteinExistence type="predicted"/>
<evidence type="ECO:0000313" key="7">
    <source>
        <dbReference type="EMBL" id="MBO0661055.1"/>
    </source>
</evidence>
<evidence type="ECO:0000256" key="2">
    <source>
        <dbReference type="ARBA" id="ARBA00022475"/>
    </source>
</evidence>
<protein>
    <submittedName>
        <fullName evidence="7">YihY/virulence factor BrkB family protein</fullName>
    </submittedName>
</protein>
<organism evidence="7 8">
    <name type="scientific">Jiella flava</name>
    <dbReference type="NCBI Taxonomy" id="2816857"/>
    <lineage>
        <taxon>Bacteria</taxon>
        <taxon>Pseudomonadati</taxon>
        <taxon>Pseudomonadota</taxon>
        <taxon>Alphaproteobacteria</taxon>
        <taxon>Hyphomicrobiales</taxon>
        <taxon>Aurantimonadaceae</taxon>
        <taxon>Jiella</taxon>
    </lineage>
</organism>
<dbReference type="Pfam" id="PF03631">
    <property type="entry name" value="Virul_fac_BrkB"/>
    <property type="match status" value="1"/>
</dbReference>
<feature type="transmembrane region" description="Helical" evidence="6">
    <location>
        <begin position="269"/>
        <end position="289"/>
    </location>
</feature>
<dbReference type="GO" id="GO:0005886">
    <property type="term" value="C:plasma membrane"/>
    <property type="evidence" value="ECO:0007669"/>
    <property type="project" value="UniProtKB-SubCell"/>
</dbReference>
<name>A0A939JSG3_9HYPH</name>
<dbReference type="EMBL" id="JAFMPP010000001">
    <property type="protein sequence ID" value="MBO0661055.1"/>
    <property type="molecule type" value="Genomic_DNA"/>
</dbReference>
<dbReference type="InterPro" id="IPR017039">
    <property type="entry name" value="Virul_fac_BrkB"/>
</dbReference>
<feature type="transmembrane region" description="Helical" evidence="6">
    <location>
        <begin position="57"/>
        <end position="77"/>
    </location>
</feature>
<keyword evidence="3 6" id="KW-0812">Transmembrane</keyword>
<comment type="subcellular location">
    <subcellularLocation>
        <location evidence="1">Cell membrane</location>
        <topology evidence="1">Multi-pass membrane protein</topology>
    </subcellularLocation>
</comment>
<evidence type="ECO:0000256" key="5">
    <source>
        <dbReference type="ARBA" id="ARBA00023136"/>
    </source>
</evidence>
<dbReference type="PANTHER" id="PTHR30213">
    <property type="entry name" value="INNER MEMBRANE PROTEIN YHJD"/>
    <property type="match status" value="1"/>
</dbReference>
<comment type="caution">
    <text evidence="7">The sequence shown here is derived from an EMBL/GenBank/DDBJ whole genome shotgun (WGS) entry which is preliminary data.</text>
</comment>